<dbReference type="InterPro" id="IPR001436">
    <property type="entry name" value="Alpha-crystallin/sHSP_animal"/>
</dbReference>
<dbReference type="EMBL" id="CALNXK010000260">
    <property type="protein sequence ID" value="CAH3179633.1"/>
    <property type="molecule type" value="Genomic_DNA"/>
</dbReference>
<evidence type="ECO:0000256" key="3">
    <source>
        <dbReference type="SAM" id="MobiDB-lite"/>
    </source>
</evidence>
<dbReference type="PANTHER" id="PTHR45640">
    <property type="entry name" value="HEAT SHOCK PROTEIN HSP-12.2-RELATED"/>
    <property type="match status" value="1"/>
</dbReference>
<dbReference type="Gene3D" id="2.60.40.790">
    <property type="match status" value="2"/>
</dbReference>
<keyword evidence="6" id="KW-1185">Reference proteome</keyword>
<dbReference type="PRINTS" id="PR00299">
    <property type="entry name" value="ACRYSTALLIN"/>
</dbReference>
<dbReference type="PROSITE" id="PS01031">
    <property type="entry name" value="SHSP"/>
    <property type="match status" value="1"/>
</dbReference>
<dbReference type="SUPFAM" id="SSF49764">
    <property type="entry name" value="HSP20-like chaperones"/>
    <property type="match status" value="2"/>
</dbReference>
<feature type="region of interest" description="Disordered" evidence="3">
    <location>
        <begin position="224"/>
        <end position="266"/>
    </location>
</feature>
<evidence type="ECO:0000256" key="2">
    <source>
        <dbReference type="RuleBase" id="RU003616"/>
    </source>
</evidence>
<evidence type="ECO:0000259" key="4">
    <source>
        <dbReference type="PROSITE" id="PS01031"/>
    </source>
</evidence>
<comment type="caution">
    <text evidence="5">The sequence shown here is derived from an EMBL/GenBank/DDBJ whole genome shotgun (WGS) entry which is preliminary data.</text>
</comment>
<organism evidence="5 6">
    <name type="scientific">Porites lobata</name>
    <dbReference type="NCBI Taxonomy" id="104759"/>
    <lineage>
        <taxon>Eukaryota</taxon>
        <taxon>Metazoa</taxon>
        <taxon>Cnidaria</taxon>
        <taxon>Anthozoa</taxon>
        <taxon>Hexacorallia</taxon>
        <taxon>Scleractinia</taxon>
        <taxon>Fungiina</taxon>
        <taxon>Poritidae</taxon>
        <taxon>Porites</taxon>
    </lineage>
</organism>
<sequence>MALVFGFQSYYPTYRRDYDEAVPGFGFLHDLWREIALASDQQARDTSFQHRQNKLPVQSPIKIASLPLKQYKPEDISLDVDGENIILHGQHRSEREDGFENNEFKKIIKLPDGVDPTTVKSRVIKTLNKGNVFVLEGDRRVEEKAKQDDGKFVVKLDLRGFKPEDIKVQLRGHELAVTGKHKSEDQGFYFSRDYSNRVLLPDDADLGSVTSRLSKEGLLITEASRDPALLPKERKVEVSMELGEQEPEEQAKPVASGDTEEQKKTE</sequence>
<gene>
    <name evidence="5" type="ORF">PLOB_00022340</name>
</gene>
<proteinExistence type="inferred from homology"/>
<evidence type="ECO:0000313" key="5">
    <source>
        <dbReference type="EMBL" id="CAH3179633.1"/>
    </source>
</evidence>
<dbReference type="InterPro" id="IPR002068">
    <property type="entry name" value="A-crystallin/Hsp20_dom"/>
</dbReference>
<dbReference type="Pfam" id="PF00011">
    <property type="entry name" value="HSP20"/>
    <property type="match status" value="2"/>
</dbReference>
<name>A0ABN8RL26_9CNID</name>
<evidence type="ECO:0000313" key="6">
    <source>
        <dbReference type="Proteomes" id="UP001159405"/>
    </source>
</evidence>
<dbReference type="CDD" id="cd06526">
    <property type="entry name" value="metazoan_ACD"/>
    <property type="match status" value="2"/>
</dbReference>
<feature type="domain" description="SHSP" evidence="4">
    <location>
        <begin position="132"/>
        <end position="241"/>
    </location>
</feature>
<evidence type="ECO:0000256" key="1">
    <source>
        <dbReference type="PROSITE-ProRule" id="PRU00285"/>
    </source>
</evidence>
<protein>
    <recommendedName>
        <fullName evidence="4">SHSP domain-containing protein</fullName>
    </recommendedName>
</protein>
<comment type="similarity">
    <text evidence="1 2">Belongs to the small heat shock protein (HSP20) family.</text>
</comment>
<dbReference type="InterPro" id="IPR008978">
    <property type="entry name" value="HSP20-like_chaperone"/>
</dbReference>
<accession>A0ABN8RL26</accession>
<dbReference type="Proteomes" id="UP001159405">
    <property type="component" value="Unassembled WGS sequence"/>
</dbReference>
<reference evidence="5 6" key="1">
    <citation type="submission" date="2022-05" db="EMBL/GenBank/DDBJ databases">
        <authorList>
            <consortium name="Genoscope - CEA"/>
            <person name="William W."/>
        </authorList>
    </citation>
    <scope>NUCLEOTIDE SEQUENCE [LARGE SCALE GENOMIC DNA]</scope>
</reference>
<dbReference type="PANTHER" id="PTHR45640:SF26">
    <property type="entry name" value="RE23625P"/>
    <property type="match status" value="1"/>
</dbReference>